<dbReference type="WBParaSite" id="HPBE_0001083601-mRNA-1">
    <property type="protein sequence ID" value="HPBE_0001083601-mRNA-1"/>
    <property type="gene ID" value="HPBE_0001083601"/>
</dbReference>
<feature type="transmembrane region" description="Helical" evidence="5">
    <location>
        <begin position="129"/>
        <end position="148"/>
    </location>
</feature>
<sequence length="454" mass="50294">MTFSLTVESNSEWIGGVEYHLLLIASYYPCIDRTLSETLLGSNVIALLGSLLSFLSVCLCVPELFFVSRLIGSFSSGMSFGALILFLQEATPTEYRGITSLLSENTFVATTMMGIGFGMDAVFGKNLPVLTGISIIPAVISIILVIPLKETPKFLLLNRQDRKLAMESLTFYRGDAIDSDAILDEMLLEVDNSGRPQQSILRSIGTVLREPHLRTPFFIGCLSLQVNTRSSEWCCFQVVIGIWSIIYLSTDMLALHFSAEVAQMASLVFIAGNFVAGMGGMFIIERFGRRPLVLWLGVFNTISLAMFVVFDQLTALYNPMKWGTIVALIFFGITYGWAAFADEPDSVCSGSFTFRVGLGPIAFFITSELVVQQHRSLVQSMVFAVNTLANFVFTFATLPAYTAIQSWAFIPLFIVPSSLSLIYLYFNMPETVGREVHDIVEELMARTNKQKVSF</sequence>
<dbReference type="PANTHER" id="PTHR23503">
    <property type="entry name" value="SOLUTE CARRIER FAMILY 2"/>
    <property type="match status" value="1"/>
</dbReference>
<evidence type="ECO:0000256" key="2">
    <source>
        <dbReference type="ARBA" id="ARBA00022692"/>
    </source>
</evidence>
<name>A0A183FSC6_HELPZ</name>
<dbReference type="InterPro" id="IPR036259">
    <property type="entry name" value="MFS_trans_sf"/>
</dbReference>
<evidence type="ECO:0000313" key="8">
    <source>
        <dbReference type="WBParaSite" id="HPBE_0001083601-mRNA-1"/>
    </source>
</evidence>
<evidence type="ECO:0000313" key="7">
    <source>
        <dbReference type="Proteomes" id="UP000050761"/>
    </source>
</evidence>
<evidence type="ECO:0000313" key="6">
    <source>
        <dbReference type="EMBL" id="VDO86529.1"/>
    </source>
</evidence>
<dbReference type="Gene3D" id="1.20.1250.20">
    <property type="entry name" value="MFS general substrate transporter like domains"/>
    <property type="match status" value="1"/>
</dbReference>
<dbReference type="GO" id="GO:0015149">
    <property type="term" value="F:hexose transmembrane transporter activity"/>
    <property type="evidence" value="ECO:0007669"/>
    <property type="project" value="TreeGrafter"/>
</dbReference>
<dbReference type="SUPFAM" id="SSF103473">
    <property type="entry name" value="MFS general substrate transporter"/>
    <property type="match status" value="1"/>
</dbReference>
<proteinExistence type="predicted"/>
<feature type="transmembrane region" description="Helical" evidence="5">
    <location>
        <begin position="377"/>
        <end position="401"/>
    </location>
</feature>
<evidence type="ECO:0000256" key="5">
    <source>
        <dbReference type="SAM" id="Phobius"/>
    </source>
</evidence>
<feature type="transmembrane region" description="Helical" evidence="5">
    <location>
        <begin position="322"/>
        <end position="340"/>
    </location>
</feature>
<protein>
    <submittedName>
        <fullName evidence="8">MFS domain-containing protein</fullName>
    </submittedName>
</protein>
<feature type="transmembrane region" description="Helical" evidence="5">
    <location>
        <begin position="233"/>
        <end position="250"/>
    </location>
</feature>
<dbReference type="InterPro" id="IPR005828">
    <property type="entry name" value="MFS_sugar_transport-like"/>
</dbReference>
<feature type="transmembrane region" description="Helical" evidence="5">
    <location>
        <begin position="291"/>
        <end position="310"/>
    </location>
</feature>
<keyword evidence="4 5" id="KW-0472">Membrane</keyword>
<dbReference type="InterPro" id="IPR005829">
    <property type="entry name" value="Sugar_transporter_CS"/>
</dbReference>
<reference evidence="8" key="2">
    <citation type="submission" date="2019-09" db="UniProtKB">
        <authorList>
            <consortium name="WormBaseParasite"/>
        </authorList>
    </citation>
    <scope>IDENTIFICATION</scope>
</reference>
<keyword evidence="3 5" id="KW-1133">Transmembrane helix</keyword>
<keyword evidence="7" id="KW-1185">Reference proteome</keyword>
<dbReference type="Proteomes" id="UP000050761">
    <property type="component" value="Unassembled WGS sequence"/>
</dbReference>
<dbReference type="PANTHER" id="PTHR23503:SF108">
    <property type="entry name" value="MAJOR FACILITATOR SUPERFAMILY (MFS) PROFILE DOMAIN-CONTAINING PROTEIN"/>
    <property type="match status" value="1"/>
</dbReference>
<accession>A0A3P7Z8P8</accession>
<evidence type="ECO:0000256" key="3">
    <source>
        <dbReference type="ARBA" id="ARBA00022989"/>
    </source>
</evidence>
<dbReference type="InterPro" id="IPR045263">
    <property type="entry name" value="GLUT"/>
</dbReference>
<dbReference type="AlphaFoldDB" id="A0A183FSC6"/>
<comment type="subcellular location">
    <subcellularLocation>
        <location evidence="1">Membrane</location>
        <topology evidence="1">Multi-pass membrane protein</topology>
    </subcellularLocation>
</comment>
<accession>A0A183FSC6</accession>
<feature type="transmembrane region" description="Helical" evidence="5">
    <location>
        <begin position="107"/>
        <end position="123"/>
    </location>
</feature>
<feature type="transmembrane region" description="Helical" evidence="5">
    <location>
        <begin position="43"/>
        <end position="64"/>
    </location>
</feature>
<dbReference type="PROSITE" id="PS00216">
    <property type="entry name" value="SUGAR_TRANSPORT_1"/>
    <property type="match status" value="1"/>
</dbReference>
<dbReference type="Pfam" id="PF00083">
    <property type="entry name" value="Sugar_tr"/>
    <property type="match status" value="2"/>
</dbReference>
<dbReference type="EMBL" id="UZAH01026897">
    <property type="protein sequence ID" value="VDO86529.1"/>
    <property type="molecule type" value="Genomic_DNA"/>
</dbReference>
<keyword evidence="2 5" id="KW-0812">Transmembrane</keyword>
<evidence type="ECO:0000256" key="4">
    <source>
        <dbReference type="ARBA" id="ARBA00023136"/>
    </source>
</evidence>
<feature type="transmembrane region" description="Helical" evidence="5">
    <location>
        <begin position="262"/>
        <end position="284"/>
    </location>
</feature>
<feature type="transmembrane region" description="Helical" evidence="5">
    <location>
        <begin position="70"/>
        <end position="87"/>
    </location>
</feature>
<gene>
    <name evidence="6" type="ORF">HPBE_LOCUS10837</name>
</gene>
<feature type="transmembrane region" description="Helical" evidence="5">
    <location>
        <begin position="352"/>
        <end position="371"/>
    </location>
</feature>
<feature type="transmembrane region" description="Helical" evidence="5">
    <location>
        <begin position="408"/>
        <end position="426"/>
    </location>
</feature>
<reference evidence="6 7" key="1">
    <citation type="submission" date="2018-11" db="EMBL/GenBank/DDBJ databases">
        <authorList>
            <consortium name="Pathogen Informatics"/>
        </authorList>
    </citation>
    <scope>NUCLEOTIDE SEQUENCE [LARGE SCALE GENOMIC DNA]</scope>
</reference>
<organism evidence="7 8">
    <name type="scientific">Heligmosomoides polygyrus</name>
    <name type="common">Parasitic roundworm</name>
    <dbReference type="NCBI Taxonomy" id="6339"/>
    <lineage>
        <taxon>Eukaryota</taxon>
        <taxon>Metazoa</taxon>
        <taxon>Ecdysozoa</taxon>
        <taxon>Nematoda</taxon>
        <taxon>Chromadorea</taxon>
        <taxon>Rhabditida</taxon>
        <taxon>Rhabditina</taxon>
        <taxon>Rhabditomorpha</taxon>
        <taxon>Strongyloidea</taxon>
        <taxon>Heligmosomidae</taxon>
        <taxon>Heligmosomoides</taxon>
    </lineage>
</organism>
<dbReference type="GO" id="GO:0016020">
    <property type="term" value="C:membrane"/>
    <property type="evidence" value="ECO:0007669"/>
    <property type="project" value="UniProtKB-SubCell"/>
</dbReference>
<evidence type="ECO:0000256" key="1">
    <source>
        <dbReference type="ARBA" id="ARBA00004141"/>
    </source>
</evidence>
<dbReference type="OrthoDB" id="4540492at2759"/>